<evidence type="ECO:0000256" key="1">
    <source>
        <dbReference type="PROSITE-ProRule" id="PRU00339"/>
    </source>
</evidence>
<dbReference type="Pfam" id="PF13432">
    <property type="entry name" value="TPR_16"/>
    <property type="match status" value="1"/>
</dbReference>
<dbReference type="Pfam" id="PF14559">
    <property type="entry name" value="TPR_19"/>
    <property type="match status" value="2"/>
</dbReference>
<dbReference type="PROSITE" id="PS50005">
    <property type="entry name" value="TPR"/>
    <property type="match status" value="3"/>
</dbReference>
<dbReference type="KEGG" id="osu:NT6N_33480"/>
<keyword evidence="2" id="KW-0732">Signal</keyword>
<dbReference type="InterPro" id="IPR011990">
    <property type="entry name" value="TPR-like_helical_dom_sf"/>
</dbReference>
<proteinExistence type="predicted"/>
<name>A0AAT9FQU3_9BACT</name>
<feature type="repeat" description="TPR" evidence="1">
    <location>
        <begin position="405"/>
        <end position="438"/>
    </location>
</feature>
<dbReference type="PANTHER" id="PTHR12558">
    <property type="entry name" value="CELL DIVISION CYCLE 16,23,27"/>
    <property type="match status" value="1"/>
</dbReference>
<accession>A0AAT9FQU3</accession>
<protein>
    <recommendedName>
        <fullName evidence="4">Tetratricopeptide repeat protein</fullName>
    </recommendedName>
</protein>
<evidence type="ECO:0008006" key="4">
    <source>
        <dbReference type="Google" id="ProtNLM"/>
    </source>
</evidence>
<dbReference type="InterPro" id="IPR019734">
    <property type="entry name" value="TPR_rpt"/>
</dbReference>
<feature type="repeat" description="TPR" evidence="1">
    <location>
        <begin position="125"/>
        <end position="158"/>
    </location>
</feature>
<evidence type="ECO:0000313" key="3">
    <source>
        <dbReference type="EMBL" id="BDS08308.1"/>
    </source>
</evidence>
<dbReference type="SMART" id="SM00028">
    <property type="entry name" value="TPR"/>
    <property type="match status" value="6"/>
</dbReference>
<dbReference type="PANTHER" id="PTHR12558:SF13">
    <property type="entry name" value="CELL DIVISION CYCLE PROTEIN 27 HOMOLOG"/>
    <property type="match status" value="1"/>
</dbReference>
<evidence type="ECO:0000256" key="2">
    <source>
        <dbReference type="SAM" id="SignalP"/>
    </source>
</evidence>
<sequence>MKSLLVFSIQFAVISSLLSAAEPLPLSKSYWKDDAFLKSFNGSYRINARIEPAVTTEERGLLVSIQTMMASGDRKGALAKLKSSSLIKTSPAVAFNAGNIQFELGEMESAAEYYQQALKVFPSFRRAHRNLGFVYARSEDWDKAMPSFEEALKLGDQDGSTYGQLAYGRMQKNQYASALQAYRLAQVTQPESIDWKAGIAQCLQHLQRNEEALALIEEVITARPDEVSYYLLQSSIQLSMDKVDDAMANLELVRRMGKLDADNHLLLANLHLRSGSSKLARPVMMAALEMEEKPPLTSALNVLEFTTQTQDWKLAREFADAMVKAWPEVKDVKLANKQKRLSALIDIDSAENPERGAATLAELIKNDPLDAASLILLARYRVTEKRNQEAEMLLQQAARIEGSEYEARVELAKLHVSGNRYEEALKQLDLALKIRPSEAVTSYRNAIEKLAEAAQ</sequence>
<dbReference type="SUPFAM" id="SSF48452">
    <property type="entry name" value="TPR-like"/>
    <property type="match status" value="2"/>
</dbReference>
<feature type="chain" id="PRO_5043344566" description="Tetratricopeptide repeat protein" evidence="2">
    <location>
        <begin position="21"/>
        <end position="455"/>
    </location>
</feature>
<dbReference type="Gene3D" id="1.25.40.10">
    <property type="entry name" value="Tetratricopeptide repeat domain"/>
    <property type="match status" value="2"/>
</dbReference>
<reference evidence="3" key="1">
    <citation type="submission" date="2024-07" db="EMBL/GenBank/DDBJ databases">
        <title>Complete genome sequence of Verrucomicrobiaceae bacterium NT6N.</title>
        <authorList>
            <person name="Huang C."/>
            <person name="Takami H."/>
            <person name="Hamasaki K."/>
        </authorList>
    </citation>
    <scope>NUCLEOTIDE SEQUENCE</scope>
    <source>
        <strain evidence="3">NT6N</strain>
    </source>
</reference>
<dbReference type="EMBL" id="AP026866">
    <property type="protein sequence ID" value="BDS08308.1"/>
    <property type="molecule type" value="Genomic_DNA"/>
</dbReference>
<feature type="repeat" description="TPR" evidence="1">
    <location>
        <begin position="91"/>
        <end position="124"/>
    </location>
</feature>
<gene>
    <name evidence="3" type="ORF">NT6N_33480</name>
</gene>
<feature type="signal peptide" evidence="2">
    <location>
        <begin position="1"/>
        <end position="20"/>
    </location>
</feature>
<keyword evidence="1" id="KW-0802">TPR repeat</keyword>
<dbReference type="AlphaFoldDB" id="A0AAT9FQU3"/>
<organism evidence="3">
    <name type="scientific">Oceaniferula spumae</name>
    <dbReference type="NCBI Taxonomy" id="2979115"/>
    <lineage>
        <taxon>Bacteria</taxon>
        <taxon>Pseudomonadati</taxon>
        <taxon>Verrucomicrobiota</taxon>
        <taxon>Verrucomicrobiia</taxon>
        <taxon>Verrucomicrobiales</taxon>
        <taxon>Verrucomicrobiaceae</taxon>
        <taxon>Oceaniferula</taxon>
    </lineage>
</organism>